<evidence type="ECO:0000313" key="2">
    <source>
        <dbReference type="EMBL" id="QDO86619.1"/>
    </source>
</evidence>
<proteinExistence type="predicted"/>
<dbReference type="EMBL" id="CP041614">
    <property type="protein sequence ID" value="QDO86619.1"/>
    <property type="molecule type" value="Genomic_DNA"/>
</dbReference>
<reference evidence="2 3" key="1">
    <citation type="submission" date="2019-07" db="EMBL/GenBank/DDBJ databases">
        <title>Shewanella sp. YLB-06 whole genomic sequence.</title>
        <authorList>
            <person name="Yu L."/>
        </authorList>
    </citation>
    <scope>NUCLEOTIDE SEQUENCE [LARGE SCALE GENOMIC DNA]</scope>
    <source>
        <strain evidence="2 3">YLB-06</strain>
    </source>
</reference>
<dbReference type="Pfam" id="PF03050">
    <property type="entry name" value="DDE_Tnp_IS66"/>
    <property type="match status" value="1"/>
</dbReference>
<sequence length="56" mass="6741">MPKGIATPSLLSQIITAKYQYHMPLYRQETQFKQWGIHLSRRTMSDWMMKSSRCYD</sequence>
<dbReference type="InterPro" id="IPR004291">
    <property type="entry name" value="Transposase_IS66_central"/>
</dbReference>
<dbReference type="InterPro" id="IPR052344">
    <property type="entry name" value="Transposase-related"/>
</dbReference>
<organism evidence="2 3">
    <name type="scientific">Shewanella psychropiezotolerans</name>
    <dbReference type="NCBI Taxonomy" id="2593655"/>
    <lineage>
        <taxon>Bacteria</taxon>
        <taxon>Pseudomonadati</taxon>
        <taxon>Pseudomonadota</taxon>
        <taxon>Gammaproteobacteria</taxon>
        <taxon>Alteromonadales</taxon>
        <taxon>Shewanellaceae</taxon>
        <taxon>Shewanella</taxon>
    </lineage>
</organism>
<protein>
    <submittedName>
        <fullName evidence="2">Transposase</fullName>
    </submittedName>
</protein>
<feature type="domain" description="Transposase IS66 central" evidence="1">
    <location>
        <begin position="3"/>
        <end position="52"/>
    </location>
</feature>
<dbReference type="PANTHER" id="PTHR33678">
    <property type="entry name" value="BLL1576 PROTEIN"/>
    <property type="match status" value="1"/>
</dbReference>
<evidence type="ECO:0000259" key="1">
    <source>
        <dbReference type="Pfam" id="PF03050"/>
    </source>
</evidence>
<accession>A0ABX5X5I3</accession>
<keyword evidence="3" id="KW-1185">Reference proteome</keyword>
<gene>
    <name evidence="2" type="ORF">FM037_09065</name>
</gene>
<name>A0ABX5X5I3_9GAMM</name>
<dbReference type="Proteomes" id="UP000315947">
    <property type="component" value="Chromosome"/>
</dbReference>
<evidence type="ECO:0000313" key="3">
    <source>
        <dbReference type="Proteomes" id="UP000315947"/>
    </source>
</evidence>